<dbReference type="Pfam" id="PF01190">
    <property type="entry name" value="Pollen_Ole_e_1"/>
    <property type="match status" value="1"/>
</dbReference>
<dbReference type="PANTHER" id="PTHR33210:SF24">
    <property type="entry name" value="POLLEN OLE E 1 ALLERGEN AND EXTENSIN FAMILY PROTEIN"/>
    <property type="match status" value="1"/>
</dbReference>
<dbReference type="EMBL" id="OU466859">
    <property type="protein sequence ID" value="CAH2051679.1"/>
    <property type="molecule type" value="Genomic_DNA"/>
</dbReference>
<dbReference type="PANTHER" id="PTHR33210">
    <property type="entry name" value="PROTODERMAL FACTOR 1"/>
    <property type="match status" value="1"/>
</dbReference>
<dbReference type="Proteomes" id="UP000836841">
    <property type="component" value="Chromosome 3"/>
</dbReference>
<reference evidence="2 3" key="1">
    <citation type="submission" date="2022-03" db="EMBL/GenBank/DDBJ databases">
        <authorList>
            <person name="Nunn A."/>
            <person name="Chopra R."/>
            <person name="Nunn A."/>
            <person name="Contreras Garrido A."/>
        </authorList>
    </citation>
    <scope>NUCLEOTIDE SEQUENCE [LARGE SCALE GENOMIC DNA]</scope>
</reference>
<protein>
    <recommendedName>
        <fullName evidence="4">Pollen Ole e 1 allergen and extensin family protein</fullName>
    </recommendedName>
</protein>
<feature type="chain" id="PRO_5043773531" description="Pollen Ole e 1 allergen and extensin family protein" evidence="1">
    <location>
        <begin position="25"/>
        <end position="364"/>
    </location>
</feature>
<organism evidence="2 3">
    <name type="scientific">Thlaspi arvense</name>
    <name type="common">Field penny-cress</name>
    <dbReference type="NCBI Taxonomy" id="13288"/>
    <lineage>
        <taxon>Eukaryota</taxon>
        <taxon>Viridiplantae</taxon>
        <taxon>Streptophyta</taxon>
        <taxon>Embryophyta</taxon>
        <taxon>Tracheophyta</taxon>
        <taxon>Spermatophyta</taxon>
        <taxon>Magnoliopsida</taxon>
        <taxon>eudicotyledons</taxon>
        <taxon>Gunneridae</taxon>
        <taxon>Pentapetalae</taxon>
        <taxon>rosids</taxon>
        <taxon>malvids</taxon>
        <taxon>Brassicales</taxon>
        <taxon>Brassicaceae</taxon>
        <taxon>Thlaspideae</taxon>
        <taxon>Thlaspi</taxon>
    </lineage>
</organism>
<evidence type="ECO:0000313" key="3">
    <source>
        <dbReference type="Proteomes" id="UP000836841"/>
    </source>
</evidence>
<accession>A0AAU9RVJ8</accession>
<evidence type="ECO:0008006" key="4">
    <source>
        <dbReference type="Google" id="ProtNLM"/>
    </source>
</evidence>
<name>A0AAU9RVJ8_THLAR</name>
<dbReference type="PRINTS" id="PR01217">
    <property type="entry name" value="PRICHEXTENSN"/>
</dbReference>
<keyword evidence="1" id="KW-0732">Signal</keyword>
<dbReference type="AlphaFoldDB" id="A0AAU9RVJ8"/>
<gene>
    <name evidence="2" type="ORF">TAV2_LOCUS11416</name>
</gene>
<evidence type="ECO:0000313" key="2">
    <source>
        <dbReference type="EMBL" id="CAH2051679.1"/>
    </source>
</evidence>
<sequence>MDPNHNLFFVAFLLLGLATNGVTGYATVTGTVFCDQCKDGERSLFDFPVSGIKVSVTCSDGDGQVYMSREETTNWLGGYVMRFDGTPDLSNCYAQVSDNGAQQQQGSSSSCSIASGPAQKLKLMFSFFGIEMFAADALLAQPVQPMSSCPKPPPAPVMPPPYVPVMPPPQVPVMPPPQVPVMPPPQVPVMPPPPQFKFPSLPPIPQVPVLPPPQVPVISPPPTASPPQFKLPPLPPFPSVPFLEPSACSHQLWIKPEYRCYWRAIGPDTKVAVAFGLVAGRRYGTDMTVREALDGRGEAYKTLLREATTALLNSYNSLGFPFTSIAVITHTNLALLGNSQHDVLMTAIRFIKANSGTCKFTICK</sequence>
<dbReference type="InterPro" id="IPR039923">
    <property type="entry name" value="Protodermal_1"/>
</dbReference>
<proteinExistence type="predicted"/>
<evidence type="ECO:0000256" key="1">
    <source>
        <dbReference type="SAM" id="SignalP"/>
    </source>
</evidence>
<keyword evidence="3" id="KW-1185">Reference proteome</keyword>
<feature type="signal peptide" evidence="1">
    <location>
        <begin position="1"/>
        <end position="24"/>
    </location>
</feature>